<organism evidence="5 6">
    <name type="scientific">Candidatus Neomicrothrix parvicella RN1</name>
    <dbReference type="NCBI Taxonomy" id="1229780"/>
    <lineage>
        <taxon>Bacteria</taxon>
        <taxon>Bacillati</taxon>
        <taxon>Actinomycetota</taxon>
        <taxon>Acidimicrobiia</taxon>
        <taxon>Acidimicrobiales</taxon>
        <taxon>Microthrixaceae</taxon>
        <taxon>Candidatus Neomicrothrix</taxon>
    </lineage>
</organism>
<comment type="caution">
    <text evidence="5">The sequence shown here is derived from an EMBL/GenBank/DDBJ whole genome shotgun (WGS) entry which is preliminary data.</text>
</comment>
<evidence type="ECO:0000256" key="4">
    <source>
        <dbReference type="SAM" id="MobiDB-lite"/>
    </source>
</evidence>
<keyword evidence="3" id="KW-0175">Coiled coil</keyword>
<feature type="coiled-coil region" evidence="3">
    <location>
        <begin position="40"/>
        <end position="67"/>
    </location>
</feature>
<proteinExistence type="inferred from homology"/>
<evidence type="ECO:0000313" key="6">
    <source>
        <dbReference type="Proteomes" id="UP000018291"/>
    </source>
</evidence>
<comment type="subunit">
    <text evidence="2">Homodimer.</text>
</comment>
<comment type="similarity">
    <text evidence="2">Belongs to the YbaB/EbfC family.</text>
</comment>
<evidence type="ECO:0000256" key="3">
    <source>
        <dbReference type="SAM" id="Coils"/>
    </source>
</evidence>
<dbReference type="NCBIfam" id="TIGR00103">
    <property type="entry name" value="DNA_YbaB_EbfC"/>
    <property type="match status" value="1"/>
</dbReference>
<dbReference type="Gene3D" id="3.30.1310.10">
    <property type="entry name" value="Nucleoid-associated protein YbaB-like domain"/>
    <property type="match status" value="1"/>
</dbReference>
<protein>
    <recommendedName>
        <fullName evidence="2">Nucleoid-associated protein BN381_150041</fullName>
    </recommendedName>
</protein>
<evidence type="ECO:0000256" key="1">
    <source>
        <dbReference type="ARBA" id="ARBA00023125"/>
    </source>
</evidence>
<gene>
    <name evidence="5" type="ORF">BN381_150041</name>
</gene>
<comment type="subcellular location">
    <subcellularLocation>
        <location evidence="2">Cytoplasm</location>
        <location evidence="2">Nucleoid</location>
    </subcellularLocation>
</comment>
<dbReference type="GO" id="GO:0043590">
    <property type="term" value="C:bacterial nucleoid"/>
    <property type="evidence" value="ECO:0007669"/>
    <property type="project" value="UniProtKB-UniRule"/>
</dbReference>
<dbReference type="eggNOG" id="COG0718">
    <property type="taxonomic scope" value="Bacteria"/>
</dbReference>
<keyword evidence="1 2" id="KW-0238">DNA-binding</keyword>
<dbReference type="InterPro" id="IPR036894">
    <property type="entry name" value="YbaB-like_sf"/>
</dbReference>
<dbReference type="GO" id="GO:0003677">
    <property type="term" value="F:DNA binding"/>
    <property type="evidence" value="ECO:0007669"/>
    <property type="project" value="UniProtKB-UniRule"/>
</dbReference>
<accession>R4YXH9</accession>
<name>R4YXH9_9ACTN</name>
<dbReference type="RefSeq" id="WP_012224822.1">
    <property type="nucleotide sequence ID" value="NZ_HG422565.1"/>
</dbReference>
<dbReference type="PANTHER" id="PTHR33449:SF1">
    <property type="entry name" value="NUCLEOID-ASSOCIATED PROTEIN YBAB"/>
    <property type="match status" value="1"/>
</dbReference>
<dbReference type="SUPFAM" id="SSF82607">
    <property type="entry name" value="YbaB-like"/>
    <property type="match status" value="1"/>
</dbReference>
<dbReference type="PANTHER" id="PTHR33449">
    <property type="entry name" value="NUCLEOID-ASSOCIATED PROTEIN YBAB"/>
    <property type="match status" value="1"/>
</dbReference>
<dbReference type="STRING" id="1229780.BN381_150041"/>
<comment type="function">
    <text evidence="2">Binds to DNA and alters its conformation. May be involved in regulation of gene expression, nucleoid organization and DNA protection.</text>
</comment>
<dbReference type="HAMAP" id="MF_00274">
    <property type="entry name" value="DNA_YbaB_EbfC"/>
    <property type="match status" value="1"/>
</dbReference>
<dbReference type="HOGENOM" id="CLU_1632335_0_0_11"/>
<dbReference type="EMBL" id="CANL01000007">
    <property type="protein sequence ID" value="CCM62928.1"/>
    <property type="molecule type" value="Genomic_DNA"/>
</dbReference>
<dbReference type="Pfam" id="PF02575">
    <property type="entry name" value="YbaB_DNA_bd"/>
    <property type="match status" value="1"/>
</dbReference>
<dbReference type="AlphaFoldDB" id="R4YXH9"/>
<dbReference type="GO" id="GO:0005829">
    <property type="term" value="C:cytosol"/>
    <property type="evidence" value="ECO:0007669"/>
    <property type="project" value="TreeGrafter"/>
</dbReference>
<dbReference type="Proteomes" id="UP000018291">
    <property type="component" value="Unassembled WGS sequence"/>
</dbReference>
<keyword evidence="6" id="KW-1185">Reference proteome</keyword>
<sequence length="162" mass="16287">MTTPEIPGNDHHSANPAGADADLAAVDADPMAALLGGLDLGSLMETAQEMQQQMAEAQNALAATEVEGSAGGGKVLVTITGDFLPVSVRLNPEVVDPAETEMLEDLILAAWRDAVAEVGRSHQAADPMAGLDLSSMGLDPSALGLGGGPESDAFPGAVDGEA</sequence>
<feature type="region of interest" description="Disordered" evidence="4">
    <location>
        <begin position="139"/>
        <end position="162"/>
    </location>
</feature>
<dbReference type="InterPro" id="IPR004401">
    <property type="entry name" value="YbaB/EbfC"/>
</dbReference>
<reference evidence="5 6" key="1">
    <citation type="journal article" date="2013" name="ISME J.">
        <title>Metabolic model for the filamentous 'Candidatus Microthrix parvicella' based on genomic and metagenomic analyses.</title>
        <authorList>
            <person name="Jon McIlroy S."/>
            <person name="Kristiansen R."/>
            <person name="Albertsen M."/>
            <person name="Michael Karst S."/>
            <person name="Rossetti S."/>
            <person name="Lund Nielsen J."/>
            <person name="Tandoi V."/>
            <person name="James Seviour R."/>
            <person name="Nielsen P.H."/>
        </authorList>
    </citation>
    <scope>NUCLEOTIDE SEQUENCE [LARGE SCALE GENOMIC DNA]</scope>
    <source>
        <strain evidence="5 6">RN1</strain>
    </source>
</reference>
<evidence type="ECO:0000313" key="5">
    <source>
        <dbReference type="EMBL" id="CCM62928.1"/>
    </source>
</evidence>
<evidence type="ECO:0000256" key="2">
    <source>
        <dbReference type="HAMAP-Rule" id="MF_00274"/>
    </source>
</evidence>
<keyword evidence="2" id="KW-0963">Cytoplasm</keyword>